<comment type="subunit">
    <text evidence="5 13">Homodimers and heterodimers.</text>
</comment>
<reference evidence="16 17" key="1">
    <citation type="submission" date="2020-08" db="EMBL/GenBank/DDBJ databases">
        <title>Plant Genome Project.</title>
        <authorList>
            <person name="Zhang R.-G."/>
        </authorList>
    </citation>
    <scope>NUCLEOTIDE SEQUENCE [LARGE SCALE GENOMIC DNA]</scope>
    <source>
        <tissue evidence="16">Rhizome</tissue>
    </source>
</reference>
<comment type="similarity">
    <text evidence="4">Belongs to the eukaryotic ribosomal protein eL39 family.</text>
</comment>
<dbReference type="PROSITE" id="PS00051">
    <property type="entry name" value="RIBOSOMAL_L39E"/>
    <property type="match status" value="1"/>
</dbReference>
<evidence type="ECO:0000256" key="2">
    <source>
        <dbReference type="ARBA" id="ARBA00004123"/>
    </source>
</evidence>
<evidence type="ECO:0000256" key="5">
    <source>
        <dbReference type="ARBA" id="ARBA00011726"/>
    </source>
</evidence>
<dbReference type="GO" id="GO:0003735">
    <property type="term" value="F:structural constituent of ribosome"/>
    <property type="evidence" value="ECO:0007669"/>
    <property type="project" value="InterPro"/>
</dbReference>
<dbReference type="Gene3D" id="3.10.20.90">
    <property type="entry name" value="Phosphatidylinositol 3-kinase Catalytic Subunit, Chain A, domain 1"/>
    <property type="match status" value="1"/>
</dbReference>
<dbReference type="InterPro" id="IPR003311">
    <property type="entry name" value="AUX_IAA"/>
</dbReference>
<comment type="similarity">
    <text evidence="3 13">Belongs to the Aux/IAA family.</text>
</comment>
<feature type="domain" description="PB1" evidence="15">
    <location>
        <begin position="245"/>
        <end position="347"/>
    </location>
</feature>
<keyword evidence="11" id="KW-0687">Ribonucleoprotein</keyword>
<dbReference type="Pfam" id="PF02309">
    <property type="entry name" value="AUX_IAA"/>
    <property type="match status" value="1"/>
</dbReference>
<keyword evidence="7" id="KW-0689">Ribosomal protein</keyword>
<dbReference type="SUPFAM" id="SSF48662">
    <property type="entry name" value="Ribosomal protein L39e"/>
    <property type="match status" value="1"/>
</dbReference>
<comment type="subcellular location">
    <subcellularLocation>
        <location evidence="2 13">Nucleus</location>
    </subcellularLocation>
</comment>
<keyword evidence="10 13" id="KW-0539">Nucleus</keyword>
<evidence type="ECO:0000256" key="14">
    <source>
        <dbReference type="SAM" id="MobiDB-lite"/>
    </source>
</evidence>
<proteinExistence type="inferred from homology"/>
<evidence type="ECO:0000313" key="17">
    <source>
        <dbReference type="Proteomes" id="UP000734854"/>
    </source>
</evidence>
<evidence type="ECO:0000256" key="8">
    <source>
        <dbReference type="ARBA" id="ARBA00023015"/>
    </source>
</evidence>
<evidence type="ECO:0000256" key="7">
    <source>
        <dbReference type="ARBA" id="ARBA00022980"/>
    </source>
</evidence>
<keyword evidence="8 13" id="KW-0805">Transcription regulation</keyword>
<evidence type="ECO:0000256" key="3">
    <source>
        <dbReference type="ARBA" id="ARBA00006728"/>
    </source>
</evidence>
<evidence type="ECO:0000256" key="1">
    <source>
        <dbReference type="ARBA" id="ARBA00002159"/>
    </source>
</evidence>
<evidence type="ECO:0000256" key="9">
    <source>
        <dbReference type="ARBA" id="ARBA00023163"/>
    </source>
</evidence>
<keyword evidence="17" id="KW-1185">Reference proteome</keyword>
<organism evidence="16 17">
    <name type="scientific">Zingiber officinale</name>
    <name type="common">Ginger</name>
    <name type="synonym">Amomum zingiber</name>
    <dbReference type="NCBI Taxonomy" id="94328"/>
    <lineage>
        <taxon>Eukaryota</taxon>
        <taxon>Viridiplantae</taxon>
        <taxon>Streptophyta</taxon>
        <taxon>Embryophyta</taxon>
        <taxon>Tracheophyta</taxon>
        <taxon>Spermatophyta</taxon>
        <taxon>Magnoliopsida</taxon>
        <taxon>Liliopsida</taxon>
        <taxon>Zingiberales</taxon>
        <taxon>Zingiberaceae</taxon>
        <taxon>Zingiber</taxon>
    </lineage>
</organism>
<keyword evidence="9 13" id="KW-0804">Transcription</keyword>
<comment type="function">
    <text evidence="1 13">Aux/IAA proteins are short-lived transcriptional factors that function as repressors of early auxin response genes at low auxin concentrations.</text>
</comment>
<dbReference type="FunFam" id="3.10.20.90:FF:000078">
    <property type="entry name" value="Auxin-responsive protein"/>
    <property type="match status" value="1"/>
</dbReference>
<dbReference type="GO" id="GO:0005840">
    <property type="term" value="C:ribosome"/>
    <property type="evidence" value="ECO:0007669"/>
    <property type="project" value="UniProtKB-KW"/>
</dbReference>
<gene>
    <name evidence="16" type="ORF">ZIOFF_045856</name>
</gene>
<dbReference type="PROSITE" id="PS51745">
    <property type="entry name" value="PB1"/>
    <property type="match status" value="1"/>
</dbReference>
<evidence type="ECO:0000256" key="4">
    <source>
        <dbReference type="ARBA" id="ARBA00009339"/>
    </source>
</evidence>
<dbReference type="EMBL" id="JACMSC010000012">
    <property type="protein sequence ID" value="KAG6497950.1"/>
    <property type="molecule type" value="Genomic_DNA"/>
</dbReference>
<dbReference type="InterPro" id="IPR023626">
    <property type="entry name" value="Ribosomal_eL39_dom_sf"/>
</dbReference>
<sequence>MSSTGGREREPSSGDSPSPPLSSPPLPSPTQSRPPLFSQFEADRNRDRRSVLPIHRSIRQDADRFREGEFDDLLFSMQRLMSSTVEHDYIGLSERNSSAGGVEGGVLNLKATELRLGLPGSESPHRVEKIRLTLDLLPKSFVLFRCGRPELLSAAEMPSHKTFRIKKKLAKKMRQNRPIPHWIRLRTDNTIRYNAKRRHWRRTKHAYGRAQVVGWPPIRSYRKNTMITNPSKVKDDVDGIQGQGCLYVKVSMDGAPYLRKVDLKIYKNYKELSSALEKMFSDFTIGRCDSYGIPGREELSENHLMDLLNGSEYVITYEDKDGDWMLVGDVPWAMFTNSCRRLRIMKGSDAIGLVSRGTKNVDIKILTNDDVLGDAIPYDQQDAMRHLCYQFLDLMPPTADLSTRSRRLVGSTRPGKLADRMLCSVRKTGWNQPERMIYWTWPRRLEGWMLCYVKKTGWTRPRRLLDPTWRLEGRMLCSAKKTARPGLEDC</sequence>
<comment type="caution">
    <text evidence="16">The sequence shown here is derived from an EMBL/GenBank/DDBJ whole genome shotgun (WGS) entry which is preliminary data.</text>
</comment>
<dbReference type="GO" id="GO:1990904">
    <property type="term" value="C:ribonucleoprotein complex"/>
    <property type="evidence" value="ECO:0007669"/>
    <property type="project" value="UniProtKB-KW"/>
</dbReference>
<dbReference type="PANTHER" id="PTHR31734">
    <property type="entry name" value="AUXIN-RESPONSIVE PROTEIN IAA17"/>
    <property type="match status" value="1"/>
</dbReference>
<feature type="compositionally biased region" description="Basic and acidic residues" evidence="14">
    <location>
        <begin position="1"/>
        <end position="12"/>
    </location>
</feature>
<dbReference type="AlphaFoldDB" id="A0A8J5L1P2"/>
<keyword evidence="6 13" id="KW-0678">Repressor</keyword>
<dbReference type="PANTHER" id="PTHR31734:SF226">
    <property type="entry name" value="AUXIN-RESPONSIVE PROTEIN IAA17"/>
    <property type="match status" value="1"/>
</dbReference>
<dbReference type="Proteomes" id="UP000734854">
    <property type="component" value="Unassembled WGS sequence"/>
</dbReference>
<evidence type="ECO:0000313" key="16">
    <source>
        <dbReference type="EMBL" id="KAG6497950.1"/>
    </source>
</evidence>
<dbReference type="InterPro" id="IPR033389">
    <property type="entry name" value="AUX/IAA_dom"/>
</dbReference>
<dbReference type="HAMAP" id="MF_00629">
    <property type="entry name" value="Ribosomal_eL39"/>
    <property type="match status" value="1"/>
</dbReference>
<evidence type="ECO:0000256" key="11">
    <source>
        <dbReference type="ARBA" id="ARBA00023274"/>
    </source>
</evidence>
<dbReference type="InterPro" id="IPR053793">
    <property type="entry name" value="PB1-like"/>
</dbReference>
<evidence type="ECO:0000256" key="13">
    <source>
        <dbReference type="RuleBase" id="RU004549"/>
    </source>
</evidence>
<evidence type="ECO:0000259" key="15">
    <source>
        <dbReference type="PROSITE" id="PS51745"/>
    </source>
</evidence>
<dbReference type="Gene3D" id="1.10.1620.10">
    <property type="entry name" value="Ribosomal protein L39e"/>
    <property type="match status" value="1"/>
</dbReference>
<feature type="compositionally biased region" description="Pro residues" evidence="14">
    <location>
        <begin position="17"/>
        <end position="28"/>
    </location>
</feature>
<evidence type="ECO:0000256" key="10">
    <source>
        <dbReference type="ARBA" id="ARBA00023242"/>
    </source>
</evidence>
<evidence type="ECO:0000256" key="6">
    <source>
        <dbReference type="ARBA" id="ARBA00022491"/>
    </source>
</evidence>
<feature type="region of interest" description="Disordered" evidence="14">
    <location>
        <begin position="1"/>
        <end position="44"/>
    </location>
</feature>
<dbReference type="InterPro" id="IPR020083">
    <property type="entry name" value="Ribosomal_eL39_CS"/>
</dbReference>
<dbReference type="InterPro" id="IPR000077">
    <property type="entry name" value="Ribosomal_eL39"/>
</dbReference>
<dbReference type="GO" id="GO:0009734">
    <property type="term" value="P:auxin-activated signaling pathway"/>
    <property type="evidence" value="ECO:0007669"/>
    <property type="project" value="UniProtKB-UniRule"/>
</dbReference>
<protein>
    <recommendedName>
        <fullName evidence="13">Auxin-responsive protein</fullName>
    </recommendedName>
</protein>
<keyword evidence="12 13" id="KW-0927">Auxin signaling pathway</keyword>
<accession>A0A8J5L1P2</accession>
<dbReference type="SUPFAM" id="SSF54277">
    <property type="entry name" value="CAD &amp; PB1 domains"/>
    <property type="match status" value="1"/>
</dbReference>
<name>A0A8J5L1P2_ZINOF</name>
<dbReference type="GO" id="GO:0006355">
    <property type="term" value="P:regulation of DNA-templated transcription"/>
    <property type="evidence" value="ECO:0007669"/>
    <property type="project" value="InterPro"/>
</dbReference>
<dbReference type="GO" id="GO:0006412">
    <property type="term" value="P:translation"/>
    <property type="evidence" value="ECO:0007669"/>
    <property type="project" value="InterPro"/>
</dbReference>
<dbReference type="GO" id="GO:0005634">
    <property type="term" value="C:nucleus"/>
    <property type="evidence" value="ECO:0007669"/>
    <property type="project" value="UniProtKB-SubCell"/>
</dbReference>
<dbReference type="FunFam" id="1.10.1620.10:FF:000001">
    <property type="entry name" value="60S ribosomal protein-like L39"/>
    <property type="match status" value="1"/>
</dbReference>
<evidence type="ECO:0000256" key="12">
    <source>
        <dbReference type="ARBA" id="ARBA00023294"/>
    </source>
</evidence>